<dbReference type="PANTHER" id="PTHR43327:SF2">
    <property type="entry name" value="MODULATOR OF FTSH PROTEASE HFLK"/>
    <property type="match status" value="1"/>
</dbReference>
<feature type="transmembrane region" description="Helical" evidence="7">
    <location>
        <begin position="81"/>
        <end position="103"/>
    </location>
</feature>
<evidence type="ECO:0000256" key="7">
    <source>
        <dbReference type="SAM" id="Phobius"/>
    </source>
</evidence>
<feature type="region of interest" description="Disordered" evidence="6">
    <location>
        <begin position="374"/>
        <end position="415"/>
    </location>
</feature>
<keyword evidence="3 7" id="KW-0812">Transmembrane</keyword>
<dbReference type="NCBIfam" id="TIGR01933">
    <property type="entry name" value="hflK"/>
    <property type="match status" value="1"/>
</dbReference>
<dbReference type="InterPro" id="IPR020980">
    <property type="entry name" value="Membrane_HflK_N"/>
</dbReference>
<dbReference type="InterPro" id="IPR001972">
    <property type="entry name" value="Stomatin_HflK_fam"/>
</dbReference>
<dbReference type="CDD" id="cd03404">
    <property type="entry name" value="SPFH_HflK"/>
    <property type="match status" value="1"/>
</dbReference>
<gene>
    <name evidence="9" type="ORF">MNBD_GAMMA05-1372</name>
</gene>
<dbReference type="Pfam" id="PF01145">
    <property type="entry name" value="Band_7"/>
    <property type="match status" value="1"/>
</dbReference>
<evidence type="ECO:0000256" key="5">
    <source>
        <dbReference type="ARBA" id="ARBA00023136"/>
    </source>
</evidence>
<evidence type="ECO:0000256" key="6">
    <source>
        <dbReference type="SAM" id="MobiDB-lite"/>
    </source>
</evidence>
<dbReference type="GO" id="GO:0016020">
    <property type="term" value="C:membrane"/>
    <property type="evidence" value="ECO:0007669"/>
    <property type="project" value="UniProtKB-SubCell"/>
</dbReference>
<dbReference type="InterPro" id="IPR050710">
    <property type="entry name" value="Band7/mec-2_domain"/>
</dbReference>
<dbReference type="EMBL" id="UOFE01000002">
    <property type="protein sequence ID" value="VAW50347.1"/>
    <property type="molecule type" value="Genomic_DNA"/>
</dbReference>
<protein>
    <submittedName>
        <fullName evidence="9">HflK protein</fullName>
    </submittedName>
</protein>
<evidence type="ECO:0000256" key="4">
    <source>
        <dbReference type="ARBA" id="ARBA00022989"/>
    </source>
</evidence>
<sequence>MRKQDDRQDGLNARSGKQEMAWNEPGGNGDNNGDKDPWGSNRGNRGNQGPPDLDEVFKNLQKKFGSLFGGKGGGRSGGNGVSAGGFGLGIGIVIVILLGFWLVSGFYKVEEAERGVVFRFGKHVDTTQKGLHWHIPSPIERVEKVDVTKVYTIPLNSTMLTQDENIVDILGTVQYRIDSAEKYLFSVRSPEISLSQVTESALRQSIGRSKMDYVITEGRGEISIQVKGIIQEIVNNYGTGLTIFKVNIQNAKPPEAVKDAFDDVTQAREDEERFKNEAEAYRNEVLPKARGASARMREEADAYKNEVIARAEGEADRFTQLLKEYKKAPKITRERLYLDMMESVLSNSSKIMVDIEGGNNLLYLPLDKLMERSNSTDATSQKRAAADILRDIKQRGANKSNQRARIDGLRSRGAR</sequence>
<organism evidence="9">
    <name type="scientific">hydrothermal vent metagenome</name>
    <dbReference type="NCBI Taxonomy" id="652676"/>
    <lineage>
        <taxon>unclassified sequences</taxon>
        <taxon>metagenomes</taxon>
        <taxon>ecological metagenomes</taxon>
    </lineage>
</organism>
<dbReference type="InterPro" id="IPR001107">
    <property type="entry name" value="Band_7"/>
</dbReference>
<feature type="domain" description="Band 7" evidence="8">
    <location>
        <begin position="104"/>
        <end position="265"/>
    </location>
</feature>
<feature type="compositionally biased region" description="Basic and acidic residues" evidence="6">
    <location>
        <begin position="404"/>
        <end position="415"/>
    </location>
</feature>
<keyword evidence="4 7" id="KW-1133">Transmembrane helix</keyword>
<dbReference type="Pfam" id="PF12221">
    <property type="entry name" value="HflK_N"/>
    <property type="match status" value="1"/>
</dbReference>
<comment type="subcellular location">
    <subcellularLocation>
        <location evidence="1">Membrane</location>
    </subcellularLocation>
</comment>
<accession>A0A3B0WI90</accession>
<dbReference type="PRINTS" id="PR00721">
    <property type="entry name" value="STOMATIN"/>
</dbReference>
<dbReference type="AlphaFoldDB" id="A0A3B0WI90"/>
<dbReference type="SMART" id="SM00244">
    <property type="entry name" value="PHB"/>
    <property type="match status" value="1"/>
</dbReference>
<dbReference type="PANTHER" id="PTHR43327">
    <property type="entry name" value="STOMATIN-LIKE PROTEIN 2, MITOCHONDRIAL"/>
    <property type="match status" value="1"/>
</dbReference>
<dbReference type="Gene3D" id="3.30.479.30">
    <property type="entry name" value="Band 7 domain"/>
    <property type="match status" value="1"/>
</dbReference>
<evidence type="ECO:0000256" key="1">
    <source>
        <dbReference type="ARBA" id="ARBA00004370"/>
    </source>
</evidence>
<evidence type="ECO:0000256" key="3">
    <source>
        <dbReference type="ARBA" id="ARBA00022692"/>
    </source>
</evidence>
<feature type="region of interest" description="Disordered" evidence="6">
    <location>
        <begin position="1"/>
        <end position="55"/>
    </location>
</feature>
<evidence type="ECO:0000313" key="9">
    <source>
        <dbReference type="EMBL" id="VAW50347.1"/>
    </source>
</evidence>
<evidence type="ECO:0000256" key="2">
    <source>
        <dbReference type="ARBA" id="ARBA00006971"/>
    </source>
</evidence>
<proteinExistence type="inferred from homology"/>
<dbReference type="InterPro" id="IPR036013">
    <property type="entry name" value="Band_7/SPFH_dom_sf"/>
</dbReference>
<reference evidence="9" key="1">
    <citation type="submission" date="2018-06" db="EMBL/GenBank/DDBJ databases">
        <authorList>
            <person name="Zhirakovskaya E."/>
        </authorList>
    </citation>
    <scope>NUCLEOTIDE SEQUENCE</scope>
</reference>
<feature type="compositionally biased region" description="Basic and acidic residues" evidence="6">
    <location>
        <begin position="384"/>
        <end position="394"/>
    </location>
</feature>
<dbReference type="InterPro" id="IPR010201">
    <property type="entry name" value="HflK"/>
</dbReference>
<name>A0A3B0WI90_9ZZZZ</name>
<keyword evidence="5 7" id="KW-0472">Membrane</keyword>
<comment type="similarity">
    <text evidence="2">Belongs to the band 7/mec-2 family. HflK subfamily.</text>
</comment>
<dbReference type="SUPFAM" id="SSF117892">
    <property type="entry name" value="Band 7/SPFH domain"/>
    <property type="match status" value="1"/>
</dbReference>
<evidence type="ECO:0000259" key="8">
    <source>
        <dbReference type="SMART" id="SM00244"/>
    </source>
</evidence>